<organism evidence="2 3">
    <name type="scientific">Armillaria gallica</name>
    <name type="common">Bulbous honey fungus</name>
    <name type="synonym">Armillaria bulbosa</name>
    <dbReference type="NCBI Taxonomy" id="47427"/>
    <lineage>
        <taxon>Eukaryota</taxon>
        <taxon>Fungi</taxon>
        <taxon>Dikarya</taxon>
        <taxon>Basidiomycota</taxon>
        <taxon>Agaricomycotina</taxon>
        <taxon>Agaricomycetes</taxon>
        <taxon>Agaricomycetidae</taxon>
        <taxon>Agaricales</taxon>
        <taxon>Marasmiineae</taxon>
        <taxon>Physalacriaceae</taxon>
        <taxon>Armillaria</taxon>
    </lineage>
</organism>
<evidence type="ECO:0000313" key="3">
    <source>
        <dbReference type="Proteomes" id="UP000217790"/>
    </source>
</evidence>
<reference evidence="3" key="1">
    <citation type="journal article" date="2017" name="Nat. Ecol. Evol.">
        <title>Genome expansion and lineage-specific genetic innovations in the forest pathogenic fungi Armillaria.</title>
        <authorList>
            <person name="Sipos G."/>
            <person name="Prasanna A.N."/>
            <person name="Walter M.C."/>
            <person name="O'Connor E."/>
            <person name="Balint B."/>
            <person name="Krizsan K."/>
            <person name="Kiss B."/>
            <person name="Hess J."/>
            <person name="Varga T."/>
            <person name="Slot J."/>
            <person name="Riley R."/>
            <person name="Boka B."/>
            <person name="Rigling D."/>
            <person name="Barry K."/>
            <person name="Lee J."/>
            <person name="Mihaltcheva S."/>
            <person name="LaButti K."/>
            <person name="Lipzen A."/>
            <person name="Waldron R."/>
            <person name="Moloney N.M."/>
            <person name="Sperisen C."/>
            <person name="Kredics L."/>
            <person name="Vagvoelgyi C."/>
            <person name="Patrignani A."/>
            <person name="Fitzpatrick D."/>
            <person name="Nagy I."/>
            <person name="Doyle S."/>
            <person name="Anderson J.B."/>
            <person name="Grigoriev I.V."/>
            <person name="Gueldener U."/>
            <person name="Muensterkoetter M."/>
            <person name="Nagy L.G."/>
        </authorList>
    </citation>
    <scope>NUCLEOTIDE SEQUENCE [LARGE SCALE GENOMIC DNA]</scope>
    <source>
        <strain evidence="3">Ar21-2</strain>
    </source>
</reference>
<gene>
    <name evidence="2" type="ORF">ARMGADRAFT_1082882</name>
</gene>
<dbReference type="EMBL" id="KZ293666">
    <property type="protein sequence ID" value="PBK89990.1"/>
    <property type="molecule type" value="Genomic_DNA"/>
</dbReference>
<feature type="compositionally biased region" description="Polar residues" evidence="1">
    <location>
        <begin position="149"/>
        <end position="159"/>
    </location>
</feature>
<dbReference type="AlphaFoldDB" id="A0A2H3D7A4"/>
<dbReference type="InParanoid" id="A0A2H3D7A4"/>
<proteinExistence type="predicted"/>
<protein>
    <submittedName>
        <fullName evidence="2">Uncharacterized protein</fullName>
    </submittedName>
</protein>
<keyword evidence="3" id="KW-1185">Reference proteome</keyword>
<accession>A0A2H3D7A4</accession>
<evidence type="ECO:0000256" key="1">
    <source>
        <dbReference type="SAM" id="MobiDB-lite"/>
    </source>
</evidence>
<name>A0A2H3D7A4_ARMGA</name>
<evidence type="ECO:0000313" key="2">
    <source>
        <dbReference type="EMBL" id="PBK89990.1"/>
    </source>
</evidence>
<feature type="region of interest" description="Disordered" evidence="1">
    <location>
        <begin position="46"/>
        <end position="95"/>
    </location>
</feature>
<sequence>MHSTTPFHTDLPLSAADFCVVQPSSASRRDFREIARLYKLAPRARPRLYSRRPSHDRPSSTATTPSLRHSSLEQAPSRLSNNSATTSQPQDDILHPVSANLQSPAHALSVRIVTKAGHPHPRTRLFRTHFPSPPTHTQSCWPRNHPPTLLTTSSPRRSL</sequence>
<feature type="region of interest" description="Disordered" evidence="1">
    <location>
        <begin position="123"/>
        <end position="159"/>
    </location>
</feature>
<feature type="compositionally biased region" description="Polar residues" evidence="1">
    <location>
        <begin position="59"/>
        <end position="90"/>
    </location>
</feature>
<dbReference type="Proteomes" id="UP000217790">
    <property type="component" value="Unassembled WGS sequence"/>
</dbReference>